<dbReference type="EMBL" id="LYVI01000005">
    <property type="protein sequence ID" value="OBU61601.1"/>
    <property type="molecule type" value="Genomic_DNA"/>
</dbReference>
<name>A0AAP7L0V0_STEMA</name>
<feature type="compositionally biased region" description="Low complexity" evidence="1">
    <location>
        <begin position="21"/>
        <end position="31"/>
    </location>
</feature>
<dbReference type="Pfam" id="PF11720">
    <property type="entry name" value="Inhibitor_I78"/>
    <property type="match status" value="1"/>
</dbReference>
<dbReference type="Proteomes" id="UP000092125">
    <property type="component" value="Unassembled WGS sequence"/>
</dbReference>
<dbReference type="Gene3D" id="3.30.10.10">
    <property type="entry name" value="Trypsin Inhibitor V, subunit A"/>
    <property type="match status" value="1"/>
</dbReference>
<comment type="caution">
    <text evidence="3">The sequence shown here is derived from an EMBL/GenBank/DDBJ whole genome shotgun (WGS) entry which is preliminary data.</text>
</comment>
<accession>A0AAP7L0V0</accession>
<evidence type="ECO:0008006" key="5">
    <source>
        <dbReference type="Google" id="ProtNLM"/>
    </source>
</evidence>
<dbReference type="InterPro" id="IPR021719">
    <property type="entry name" value="Prot_inh_I78"/>
</dbReference>
<reference evidence="3 4" key="1">
    <citation type="submission" date="2016-05" db="EMBL/GenBank/DDBJ databases">
        <title>Draft Genome Sequences of Stenotrophomonas maltophilia Strains Sm32COP, Sm41DVV, Sm46PAILV, SmF3, SmF22, SmSOFb1 and SmCVFa1, Isolated from Different Manures, in France.</title>
        <authorList>
            <person name="Nazaret S."/>
            <person name="Bodilis J."/>
        </authorList>
    </citation>
    <scope>NUCLEOTIDE SEQUENCE [LARGE SCALE GENOMIC DNA]</scope>
    <source>
        <strain evidence="3 4">Sm41DVV</strain>
    </source>
</reference>
<dbReference type="AlphaFoldDB" id="A0AAP7L0V0"/>
<protein>
    <recommendedName>
        <fullName evidence="5">Peptidase inhibitor I78 family protein</fullName>
    </recommendedName>
</protein>
<dbReference type="PANTHER" id="PTHR39600:SF1">
    <property type="entry name" value="PEPTIDASE INHIBITOR I78 FAMILY PROTEIN"/>
    <property type="match status" value="1"/>
</dbReference>
<evidence type="ECO:0000313" key="3">
    <source>
        <dbReference type="EMBL" id="OBU61601.1"/>
    </source>
</evidence>
<feature type="chain" id="PRO_5043010520" description="Peptidase inhibitor I78 family protein" evidence="2">
    <location>
        <begin position="22"/>
        <end position="111"/>
    </location>
</feature>
<organism evidence="3 4">
    <name type="scientific">Stenotrophomonas maltophilia</name>
    <name type="common">Pseudomonas maltophilia</name>
    <name type="synonym">Xanthomonas maltophilia</name>
    <dbReference type="NCBI Taxonomy" id="40324"/>
    <lineage>
        <taxon>Bacteria</taxon>
        <taxon>Pseudomonadati</taxon>
        <taxon>Pseudomonadota</taxon>
        <taxon>Gammaproteobacteria</taxon>
        <taxon>Lysobacterales</taxon>
        <taxon>Lysobacteraceae</taxon>
        <taxon>Stenotrophomonas</taxon>
        <taxon>Stenotrophomonas maltophilia group</taxon>
    </lineage>
</organism>
<feature type="signal peptide" evidence="2">
    <location>
        <begin position="1"/>
        <end position="21"/>
    </location>
</feature>
<evidence type="ECO:0000256" key="1">
    <source>
        <dbReference type="SAM" id="MobiDB-lite"/>
    </source>
</evidence>
<sequence length="111" mass="11543">MRSSLWLMLGCTLPLAACSHAGGSAGSGSSSDPAPRPPHVAGSPQRCNPEKLEGLAGRTADEATVKQVVQASGARTARVVKPGMAVTMDFREDRVTIEVDAQNRIVRANCG</sequence>
<feature type="region of interest" description="Disordered" evidence="1">
    <location>
        <begin position="21"/>
        <end position="51"/>
    </location>
</feature>
<proteinExistence type="predicted"/>
<evidence type="ECO:0000313" key="4">
    <source>
        <dbReference type="Proteomes" id="UP000092125"/>
    </source>
</evidence>
<keyword evidence="2" id="KW-0732">Signal</keyword>
<dbReference type="PANTHER" id="PTHR39600">
    <property type="entry name" value="PEPTIDASE INHIBITOR I78 FAMILY PROTEIN"/>
    <property type="match status" value="1"/>
</dbReference>
<evidence type="ECO:0000256" key="2">
    <source>
        <dbReference type="SAM" id="SignalP"/>
    </source>
</evidence>
<gene>
    <name evidence="3" type="ORF">A9K56_09895</name>
</gene>
<dbReference type="RefSeq" id="WP_065182092.1">
    <property type="nucleotide sequence ID" value="NZ_JAEDWA010000027.1"/>
</dbReference>